<reference evidence="2" key="1">
    <citation type="submission" date="2022-11" db="EMBL/GenBank/DDBJ databases">
        <title>Pseudomonas triclosanedens sp. nov., a triclosan degrader isolated from activated sludge.</title>
        <authorList>
            <person name="Yin Y."/>
            <person name="Lu Z."/>
        </authorList>
    </citation>
    <scope>NUCLEOTIDE SEQUENCE</scope>
    <source>
        <strain evidence="2">ZM23</strain>
    </source>
</reference>
<dbReference type="RefSeq" id="WP_254474760.1">
    <property type="nucleotide sequence ID" value="NZ_CP113432.1"/>
</dbReference>
<evidence type="ECO:0000313" key="3">
    <source>
        <dbReference type="Proteomes" id="UP001163624"/>
    </source>
</evidence>
<dbReference type="GO" id="GO:0016301">
    <property type="term" value="F:kinase activity"/>
    <property type="evidence" value="ECO:0007669"/>
    <property type="project" value="UniProtKB-KW"/>
</dbReference>
<keyword evidence="3" id="KW-1185">Reference proteome</keyword>
<feature type="signal peptide" evidence="1">
    <location>
        <begin position="1"/>
        <end position="18"/>
    </location>
</feature>
<dbReference type="Proteomes" id="UP001163624">
    <property type="component" value="Chromosome"/>
</dbReference>
<evidence type="ECO:0000256" key="1">
    <source>
        <dbReference type="SAM" id="SignalP"/>
    </source>
</evidence>
<sequence length="105" mass="11217">MKKIVCAVLALLPLTALAYPIEVEKSLNGTEVSYDTQDIGDQMGAILLRNNGQQSVTCTAVFVNGPETPHVRKASMAPGKEANLTSSFSRAVIKLRIKLTCKPGS</sequence>
<organism evidence="2 3">
    <name type="scientific">Pseudomonas triclosanedens</name>
    <dbReference type="NCBI Taxonomy" id="2961893"/>
    <lineage>
        <taxon>Bacteria</taxon>
        <taxon>Pseudomonadati</taxon>
        <taxon>Pseudomonadota</taxon>
        <taxon>Gammaproteobacteria</taxon>
        <taxon>Pseudomonadales</taxon>
        <taxon>Pseudomonadaceae</taxon>
        <taxon>Pseudomonas</taxon>
    </lineage>
</organism>
<keyword evidence="2" id="KW-0808">Transferase</keyword>
<protein>
    <submittedName>
        <fullName evidence="2">3-phosphoglycerate kinase</fullName>
    </submittedName>
</protein>
<evidence type="ECO:0000313" key="2">
    <source>
        <dbReference type="EMBL" id="WAI48078.1"/>
    </source>
</evidence>
<keyword evidence="2" id="KW-0418">Kinase</keyword>
<proteinExistence type="predicted"/>
<accession>A0ABY6ZVP9</accession>
<dbReference type="EMBL" id="CP113432">
    <property type="protein sequence ID" value="WAI48078.1"/>
    <property type="molecule type" value="Genomic_DNA"/>
</dbReference>
<name>A0ABY6ZVP9_9PSED</name>
<feature type="chain" id="PRO_5045701114" evidence="1">
    <location>
        <begin position="19"/>
        <end position="105"/>
    </location>
</feature>
<keyword evidence="1" id="KW-0732">Signal</keyword>
<gene>
    <name evidence="2" type="ORF">OU419_20250</name>
</gene>